<name>A0A0P9YKF9_PSESI</name>
<dbReference type="Proteomes" id="UP000050554">
    <property type="component" value="Unassembled WGS sequence"/>
</dbReference>
<reference evidence="1 2" key="1">
    <citation type="submission" date="2015-09" db="EMBL/GenBank/DDBJ databases">
        <title>Genome announcement of multiple Pseudomonas syringae strains.</title>
        <authorList>
            <person name="Thakur S."/>
            <person name="Wang P.W."/>
            <person name="Gong Y."/>
            <person name="Weir B.S."/>
            <person name="Guttman D.S."/>
        </authorList>
    </citation>
    <scope>NUCLEOTIDE SEQUENCE [LARGE SCALE GENOMIC DNA]</scope>
    <source>
        <strain evidence="1 2">ICMP3882</strain>
    </source>
</reference>
<evidence type="ECO:0000313" key="2">
    <source>
        <dbReference type="Proteomes" id="UP000050554"/>
    </source>
</evidence>
<proteinExistence type="predicted"/>
<sequence>MNTSIHGSGFSQSVEILTRTQSSARLVEALTARVDRFTSRHAGFVGSRVQAGENEDEVHLHLFWLTQEHGEYALSYPMDGETDLIRFVCEFQVRKIAFMTSDPCFDAPAAR</sequence>
<evidence type="ECO:0000313" key="1">
    <source>
        <dbReference type="EMBL" id="KPY45092.1"/>
    </source>
</evidence>
<gene>
    <name evidence="1" type="ORF">ALO47_00192</name>
</gene>
<accession>A0A0P9YKF9</accession>
<protein>
    <recommendedName>
        <fullName evidence="3">ABM domain-containing protein</fullName>
    </recommendedName>
</protein>
<comment type="caution">
    <text evidence="1">The sequence shown here is derived from an EMBL/GenBank/DDBJ whole genome shotgun (WGS) entry which is preliminary data.</text>
</comment>
<dbReference type="AlphaFoldDB" id="A0A0P9YKF9"/>
<evidence type="ECO:0008006" key="3">
    <source>
        <dbReference type="Google" id="ProtNLM"/>
    </source>
</evidence>
<dbReference type="EMBL" id="LJRF01000152">
    <property type="protein sequence ID" value="KPY45092.1"/>
    <property type="molecule type" value="Genomic_DNA"/>
</dbReference>
<organism evidence="1 2">
    <name type="scientific">Pseudomonas syringae pv. ribicola</name>
    <dbReference type="NCBI Taxonomy" id="55398"/>
    <lineage>
        <taxon>Bacteria</taxon>
        <taxon>Pseudomonadati</taxon>
        <taxon>Pseudomonadota</taxon>
        <taxon>Gammaproteobacteria</taxon>
        <taxon>Pseudomonadales</taxon>
        <taxon>Pseudomonadaceae</taxon>
        <taxon>Pseudomonas</taxon>
    </lineage>
</organism>
<dbReference type="PATRIC" id="fig|55398.3.peg.241"/>
<dbReference type="RefSeq" id="WP_004882283.1">
    <property type="nucleotide sequence ID" value="NZ_LJRF01000152.1"/>
</dbReference>